<proteinExistence type="predicted"/>
<feature type="region of interest" description="Disordered" evidence="1">
    <location>
        <begin position="1"/>
        <end position="22"/>
    </location>
</feature>
<accession>A0ABY0IDA2</accession>
<evidence type="ECO:0000313" key="2">
    <source>
        <dbReference type="EMBL" id="RZF20622.1"/>
    </source>
</evidence>
<keyword evidence="3" id="KW-1185">Reference proteome</keyword>
<protein>
    <submittedName>
        <fullName evidence="2">Uncharacterized protein</fullName>
    </submittedName>
</protein>
<gene>
    <name evidence="2" type="ORF">DAY19_11595</name>
</gene>
<name>A0ABY0IDA2_9BACT</name>
<evidence type="ECO:0000256" key="1">
    <source>
        <dbReference type="SAM" id="MobiDB-lite"/>
    </source>
</evidence>
<dbReference type="EMBL" id="QDKL01000003">
    <property type="protein sequence ID" value="RZF20622.1"/>
    <property type="molecule type" value="Genomic_DNA"/>
</dbReference>
<sequence length="122" mass="14280">MEKQTSLVSVKKRGRRPKNEKKEYQLNKEQTKFFVDLSNDNESLETVFNVLEQVNQKEYGRDIIFKDLALYGLSKLNEKDIEKIKDSSLNEMERVERALVEHNKKTGNSLNMGEFLIKKLGI</sequence>
<feature type="compositionally biased region" description="Basic residues" evidence="1">
    <location>
        <begin position="10"/>
        <end position="19"/>
    </location>
</feature>
<evidence type="ECO:0000313" key="3">
    <source>
        <dbReference type="Proteomes" id="UP000443582"/>
    </source>
</evidence>
<dbReference type="RefSeq" id="WP_115362618.1">
    <property type="nucleotide sequence ID" value="NZ_QDKL01000003.1"/>
</dbReference>
<organism evidence="2 3">
    <name type="scientific">Halobacteriovorax vibrionivorans</name>
    <dbReference type="NCBI Taxonomy" id="2152716"/>
    <lineage>
        <taxon>Bacteria</taxon>
        <taxon>Pseudomonadati</taxon>
        <taxon>Bdellovibrionota</taxon>
        <taxon>Bacteriovoracia</taxon>
        <taxon>Bacteriovoracales</taxon>
        <taxon>Halobacteriovoraceae</taxon>
        <taxon>Halobacteriovorax</taxon>
    </lineage>
</organism>
<reference evidence="3" key="1">
    <citation type="journal article" date="2019" name="Int. J. Syst. Evol. Microbiol.">
        <title>Halobacteriovorax valvorus sp. nov., a novel prokaryotic predator isolated from coastal seawater of China.</title>
        <authorList>
            <person name="Chen M.-X."/>
        </authorList>
    </citation>
    <scope>NUCLEOTIDE SEQUENCE [LARGE SCALE GENOMIC DNA]</scope>
    <source>
        <strain evidence="3">BL9</strain>
    </source>
</reference>
<comment type="caution">
    <text evidence="2">The sequence shown here is derived from an EMBL/GenBank/DDBJ whole genome shotgun (WGS) entry which is preliminary data.</text>
</comment>
<dbReference type="Proteomes" id="UP000443582">
    <property type="component" value="Unassembled WGS sequence"/>
</dbReference>